<dbReference type="InterPro" id="IPR021361">
    <property type="entry name" value="Tad2-like_dom"/>
</dbReference>
<sequence length="132" mass="14779">MKASVGDYIITGVHGEQYPCKPDIFRKTYEPFETKAETNLTFGEMLEYLKQGRKCYRRGWNGKEQYIVLGTAISYVNPDGYAVNTNHTTMGSAAIVFVGTQGEQVGWLASQADILSNDWAIRPDDCEYNCCG</sequence>
<gene>
    <name evidence="2" type="ORF">C6Y28_10725</name>
</gene>
<feature type="domain" description="Thoeris anti-defense 2-like" evidence="1">
    <location>
        <begin position="41"/>
        <end position="121"/>
    </location>
</feature>
<evidence type="ECO:0000313" key="3">
    <source>
        <dbReference type="Proteomes" id="UP000238358"/>
    </source>
</evidence>
<evidence type="ECO:0000259" key="1">
    <source>
        <dbReference type="Pfam" id="PF11195"/>
    </source>
</evidence>
<name>A0A2S0MAE3_MEGEL</name>
<accession>A0A2S0MAE3</accession>
<dbReference type="Proteomes" id="UP000238358">
    <property type="component" value="Chromosome"/>
</dbReference>
<protein>
    <recommendedName>
        <fullName evidence="1">Thoeris anti-defense 2-like domain-containing protein</fullName>
    </recommendedName>
</protein>
<dbReference type="Pfam" id="PF11195">
    <property type="entry name" value="Tad2-like"/>
    <property type="match status" value="1"/>
</dbReference>
<organism evidence="2 3">
    <name type="scientific">Megasphaera elsdenii</name>
    <dbReference type="NCBI Taxonomy" id="907"/>
    <lineage>
        <taxon>Bacteria</taxon>
        <taxon>Bacillati</taxon>
        <taxon>Bacillota</taxon>
        <taxon>Negativicutes</taxon>
        <taxon>Veillonellales</taxon>
        <taxon>Veillonellaceae</taxon>
        <taxon>Megasphaera</taxon>
    </lineage>
</organism>
<reference evidence="2 3" key="1">
    <citation type="journal article" date="2018" name="Genome Announc.">
        <title>Complete genomes of two Megasphaera elsdenii strains, NCIMB 702410 and ATCC 25940.</title>
        <authorList>
            <person name="Hatmaker E.A."/>
            <person name="O'Dell K."/>
            <person name="Riley L.A."/>
            <person name="Klingeman D.M."/>
            <person name="Guss A.M."/>
        </authorList>
    </citation>
    <scope>NUCLEOTIDE SEQUENCE [LARGE SCALE GENOMIC DNA]</scope>
    <source>
        <strain evidence="2 3">NCIMB702410</strain>
    </source>
</reference>
<evidence type="ECO:0000313" key="2">
    <source>
        <dbReference type="EMBL" id="AVO28406.1"/>
    </source>
</evidence>
<dbReference type="EMBL" id="CP027569">
    <property type="protein sequence ID" value="AVO28406.1"/>
    <property type="molecule type" value="Genomic_DNA"/>
</dbReference>
<dbReference type="AlphaFoldDB" id="A0A2S0MAE3"/>
<proteinExistence type="predicted"/>